<feature type="active site" evidence="5">
    <location>
        <position position="222"/>
    </location>
</feature>
<dbReference type="Gene3D" id="3.40.309.10">
    <property type="entry name" value="Aldehyde Dehydrogenase, Chain A, domain 2"/>
    <property type="match status" value="1"/>
</dbReference>
<dbReference type="OrthoDB" id="440325at2759"/>
<dbReference type="PIRSF" id="PIRSF036492">
    <property type="entry name" value="ALDH"/>
    <property type="match status" value="1"/>
</dbReference>
<evidence type="ECO:0000256" key="5">
    <source>
        <dbReference type="PIRSR" id="PIRSR036492-1"/>
    </source>
</evidence>
<dbReference type="InterPro" id="IPR015590">
    <property type="entry name" value="Aldehyde_DH_dom"/>
</dbReference>
<dbReference type="Proteomes" id="UP000039046">
    <property type="component" value="Unassembled WGS sequence"/>
</dbReference>
<protein>
    <recommendedName>
        <fullName evidence="4">Aldehyde dehydrogenase</fullName>
    </recommendedName>
</protein>
<organism evidence="7 8">
    <name type="scientific">[Torrubiella] hemipterigena</name>
    <dbReference type="NCBI Taxonomy" id="1531966"/>
    <lineage>
        <taxon>Eukaryota</taxon>
        <taxon>Fungi</taxon>
        <taxon>Dikarya</taxon>
        <taxon>Ascomycota</taxon>
        <taxon>Pezizomycotina</taxon>
        <taxon>Sordariomycetes</taxon>
        <taxon>Hypocreomycetidae</taxon>
        <taxon>Hypocreales</taxon>
        <taxon>Clavicipitaceae</taxon>
        <taxon>Clavicipitaceae incertae sedis</taxon>
        <taxon>'Torrubiella' clade</taxon>
    </lineage>
</organism>
<reference evidence="7 8" key="1">
    <citation type="journal article" date="2015" name="Genome Announc.">
        <title>Draft Genome Sequence and Gene Annotation of the Entomopathogenic Fungus Verticillium hemipterigenum.</title>
        <authorList>
            <person name="Horn F."/>
            <person name="Habel A."/>
            <person name="Scharf D.H."/>
            <person name="Dworschak J."/>
            <person name="Brakhage A.A."/>
            <person name="Guthke R."/>
            <person name="Hertweck C."/>
            <person name="Linde J."/>
        </authorList>
    </citation>
    <scope>NUCLEOTIDE SEQUENCE [LARGE SCALE GENOMIC DNA]</scope>
</reference>
<sequence length="526" mass="58685">MATISEYATTSLDDITTAANTIHTTFRSNRTKDVQFRLRQIRKLYWGIVNNEKLIEAALRKDMRKCKHEAVLTEIAWVKAECLDFTKNLEKWLEEESIVNVPMQYLAMKPRIRNEPLGKVLIIGAYNFPFQLNLTPLIGAIAAGNTVILKPSELSPASAMVIKKIFDESLDPESYICVNGKVDETKHILEHKFDKIVFTGGKRTGTIIAKKAAETLTPCLLELGGQNPAFVTKNADVKLAARRLLWNKSLNAGQVCLSQNYVMIERSVLSTFIGELNNQYRTMMPKGAKASPDYSRLPNKHHFDRLKAMLDNSKGKIVMGGKMDEADLFIEPTVVLVDDIDDSMMVEESFGPIWSIFPVDSLDQAIGIAHKIDPTPLSLFTFGSDAENEKVLLNVTSGGATVNDGFFHAQFNATPLGGIGSSGQGSYHGYYSLKAFSHQRPIARVPKWTEKVLRVRYMPYLPKELAFFQMLSLGKPDFDRNGNVIKGVGYWLKFLLALGGKSVTGSLARWVLVGAIAAYIKRRQLQ</sequence>
<evidence type="ECO:0000259" key="6">
    <source>
        <dbReference type="Pfam" id="PF00171"/>
    </source>
</evidence>
<feature type="active site" evidence="5">
    <location>
        <position position="256"/>
    </location>
</feature>
<dbReference type="InterPro" id="IPR016163">
    <property type="entry name" value="Ald_DH_C"/>
</dbReference>
<dbReference type="EMBL" id="CDHN01000001">
    <property type="protein sequence ID" value="CEJ80199.1"/>
    <property type="molecule type" value="Genomic_DNA"/>
</dbReference>
<dbReference type="GO" id="GO:0016117">
    <property type="term" value="P:carotenoid biosynthetic process"/>
    <property type="evidence" value="ECO:0007669"/>
    <property type="project" value="UniProtKB-KW"/>
</dbReference>
<dbReference type="GO" id="GO:0006665">
    <property type="term" value="P:sphingolipid metabolic process"/>
    <property type="evidence" value="ECO:0007669"/>
    <property type="project" value="EnsemblFungi"/>
</dbReference>
<evidence type="ECO:0000313" key="7">
    <source>
        <dbReference type="EMBL" id="CEJ80199.1"/>
    </source>
</evidence>
<dbReference type="Gene3D" id="3.40.605.10">
    <property type="entry name" value="Aldehyde Dehydrogenase, Chain A, domain 1"/>
    <property type="match status" value="1"/>
</dbReference>
<dbReference type="PANTHER" id="PTHR43570:SF11">
    <property type="entry name" value="ALDEHYDE DEHYDROGENASE"/>
    <property type="match status" value="1"/>
</dbReference>
<keyword evidence="3 4" id="KW-0560">Oxidoreductase</keyword>
<gene>
    <name evidence="7" type="ORF">VHEMI00401</name>
</gene>
<evidence type="ECO:0000256" key="2">
    <source>
        <dbReference type="ARBA" id="ARBA00022746"/>
    </source>
</evidence>
<keyword evidence="8" id="KW-1185">Reference proteome</keyword>
<dbReference type="GO" id="GO:0005811">
    <property type="term" value="C:lipid droplet"/>
    <property type="evidence" value="ECO:0007669"/>
    <property type="project" value="EnsemblFungi"/>
</dbReference>
<feature type="domain" description="Aldehyde dehydrogenase" evidence="6">
    <location>
        <begin position="3"/>
        <end position="439"/>
    </location>
</feature>
<dbReference type="HOGENOM" id="CLU_005391_3_1_1"/>
<dbReference type="Pfam" id="PF00171">
    <property type="entry name" value="Aldedh"/>
    <property type="match status" value="1"/>
</dbReference>
<dbReference type="InterPro" id="IPR012394">
    <property type="entry name" value="Aldehyde_DH_NAD(P)"/>
</dbReference>
<comment type="similarity">
    <text evidence="1 4">Belongs to the aldehyde dehydrogenase family.</text>
</comment>
<dbReference type="PANTHER" id="PTHR43570">
    <property type="entry name" value="ALDEHYDE DEHYDROGENASE"/>
    <property type="match status" value="1"/>
</dbReference>
<dbReference type="InterPro" id="IPR016161">
    <property type="entry name" value="Ald_DH/histidinol_DH"/>
</dbReference>
<name>A0A0A1T4F0_9HYPO</name>
<proteinExistence type="inferred from homology"/>
<dbReference type="GO" id="GO:0046185">
    <property type="term" value="P:aldehyde catabolic process"/>
    <property type="evidence" value="ECO:0007669"/>
    <property type="project" value="EnsemblFungi"/>
</dbReference>
<dbReference type="InterPro" id="IPR016162">
    <property type="entry name" value="Ald_DH_N"/>
</dbReference>
<dbReference type="STRING" id="1531966.A0A0A1T4F0"/>
<dbReference type="AlphaFoldDB" id="A0A0A1T4F0"/>
<dbReference type="GO" id="GO:0005741">
    <property type="term" value="C:mitochondrial outer membrane"/>
    <property type="evidence" value="ECO:0007669"/>
    <property type="project" value="EnsemblFungi"/>
</dbReference>
<dbReference type="GO" id="GO:0018484">
    <property type="term" value="F:4-hydroxybenzaldehyde dehydrogenase (NAD+) activity"/>
    <property type="evidence" value="ECO:0007669"/>
    <property type="project" value="EnsemblFungi"/>
</dbReference>
<dbReference type="FunFam" id="3.40.605.10:FF:000004">
    <property type="entry name" value="Aldehyde dehydrogenase"/>
    <property type="match status" value="1"/>
</dbReference>
<dbReference type="GO" id="GO:0006744">
    <property type="term" value="P:ubiquinone biosynthetic process"/>
    <property type="evidence" value="ECO:0007669"/>
    <property type="project" value="EnsemblFungi"/>
</dbReference>
<evidence type="ECO:0000256" key="4">
    <source>
        <dbReference type="PIRNR" id="PIRNR036492"/>
    </source>
</evidence>
<accession>A0A0A1T4F0</accession>
<evidence type="ECO:0000256" key="1">
    <source>
        <dbReference type="ARBA" id="ARBA00009986"/>
    </source>
</evidence>
<dbReference type="GO" id="GO:0047770">
    <property type="term" value="F:carboxylate reductase activity"/>
    <property type="evidence" value="ECO:0007669"/>
    <property type="project" value="EnsemblFungi"/>
</dbReference>
<dbReference type="SUPFAM" id="SSF53720">
    <property type="entry name" value="ALDH-like"/>
    <property type="match status" value="1"/>
</dbReference>
<keyword evidence="2" id="KW-0125">Carotenoid biosynthesis</keyword>
<evidence type="ECO:0000313" key="8">
    <source>
        <dbReference type="Proteomes" id="UP000039046"/>
    </source>
</evidence>
<evidence type="ECO:0000256" key="3">
    <source>
        <dbReference type="ARBA" id="ARBA00023002"/>
    </source>
</evidence>